<dbReference type="GO" id="GO:0005886">
    <property type="term" value="C:plasma membrane"/>
    <property type="evidence" value="ECO:0007669"/>
    <property type="project" value="TreeGrafter"/>
</dbReference>
<feature type="coiled-coil region" evidence="1">
    <location>
        <begin position="4"/>
        <end position="31"/>
    </location>
</feature>
<feature type="domain" description="Hemerythrin-like" evidence="2">
    <location>
        <begin position="3"/>
        <end position="137"/>
    </location>
</feature>
<dbReference type="OrthoDB" id="7349010at2"/>
<proteinExistence type="predicted"/>
<sequence length="182" mass="20700">MTVVSELHQDHVNLSKLLEILEKKVEKLKHDGEPNFSLMADVIGYIANYAEHHHHPREDKMYAFFKGRDAELDKVMADCEVAHQELKGIGGDLLEVIDGILHDAVLPMDEFIARLESFVFNEKAHLDFEEGHIFPKLIAVASDKDWAELAISLPAEADPLFGEKQAEEYKELYKALMQDMNA</sequence>
<dbReference type="Gene3D" id="1.20.120.520">
    <property type="entry name" value="nmb1532 protein domain like"/>
    <property type="match status" value="1"/>
</dbReference>
<dbReference type="PANTHER" id="PTHR39966">
    <property type="entry name" value="BLL2471 PROTEIN-RELATED"/>
    <property type="match status" value="1"/>
</dbReference>
<dbReference type="PANTHER" id="PTHR39966:SF1">
    <property type="entry name" value="HEMERYTHRIN-LIKE DOMAIN-CONTAINING PROTEIN"/>
    <property type="match status" value="1"/>
</dbReference>
<evidence type="ECO:0000313" key="4">
    <source>
        <dbReference type="Proteomes" id="UP000324760"/>
    </source>
</evidence>
<dbReference type="Proteomes" id="UP000324760">
    <property type="component" value="Chromosome"/>
</dbReference>
<dbReference type="KEGG" id="ncu:F0U83_09855"/>
<dbReference type="InterPro" id="IPR012312">
    <property type="entry name" value="Hemerythrin-like"/>
</dbReference>
<dbReference type="RefSeq" id="WP_138987687.1">
    <property type="nucleotide sequence ID" value="NZ_CP043869.1"/>
</dbReference>
<organism evidence="3 4">
    <name type="scientific">Neptunomonas concharum</name>
    <dbReference type="NCBI Taxonomy" id="1031538"/>
    <lineage>
        <taxon>Bacteria</taxon>
        <taxon>Pseudomonadati</taxon>
        <taxon>Pseudomonadota</taxon>
        <taxon>Gammaproteobacteria</taxon>
        <taxon>Oceanospirillales</taxon>
        <taxon>Oceanospirillaceae</taxon>
        <taxon>Neptunomonas</taxon>
    </lineage>
</organism>
<gene>
    <name evidence="3" type="ORF">F0U83_09855</name>
</gene>
<accession>A0A5P1RBG7</accession>
<evidence type="ECO:0000256" key="1">
    <source>
        <dbReference type="SAM" id="Coils"/>
    </source>
</evidence>
<reference evidence="3 4" key="1">
    <citation type="journal article" date="2019" name="Biochem. Eng. J.">
        <title>Metabolic engineering of the marine bacteria Neptunomonas concharum for the production of acetoin and meso-2,3-butanediol from acetate.</title>
        <authorList>
            <person name="Li W."/>
            <person name="Pu N."/>
            <person name="Liu C.-X."/>
            <person name="Yuan Q.-P."/>
            <person name="Li Z.-J."/>
        </authorList>
    </citation>
    <scope>NUCLEOTIDE SEQUENCE [LARGE SCALE GENOMIC DNA]</scope>
    <source>
        <strain evidence="3 4">JCM17730</strain>
    </source>
</reference>
<dbReference type="EMBL" id="CP043869">
    <property type="protein sequence ID" value="QEQ97004.1"/>
    <property type="molecule type" value="Genomic_DNA"/>
</dbReference>
<dbReference type="Pfam" id="PF01814">
    <property type="entry name" value="Hemerythrin"/>
    <property type="match status" value="1"/>
</dbReference>
<keyword evidence="1" id="KW-0175">Coiled coil</keyword>
<dbReference type="AlphaFoldDB" id="A0A5P1RBG7"/>
<protein>
    <recommendedName>
        <fullName evidence="2">Hemerythrin-like domain-containing protein</fullName>
    </recommendedName>
</protein>
<keyword evidence="4" id="KW-1185">Reference proteome</keyword>
<evidence type="ECO:0000313" key="3">
    <source>
        <dbReference type="EMBL" id="QEQ97004.1"/>
    </source>
</evidence>
<evidence type="ECO:0000259" key="2">
    <source>
        <dbReference type="Pfam" id="PF01814"/>
    </source>
</evidence>
<name>A0A5P1RBG7_9GAMM</name>